<sequence length="264" mass="30510">MGLDAFVNCNCLREGKVKPAPFDLSLLEWTDDGIEMPDTVEDEIFYQFHEWKEQACTHEDMQIYSDRVGNTSGMNVYYGVLERLGEERFPLLRRIWGSPFTAEESRKALSELEQFERRVGEVEGIFLLESGSMEEYQMTLVGEDRWFYSAGNEITYRLNPEGFCVQDREGRVLFQSRAFTQETVETNRSGWQRFNARFSDSDTGSTCETTSPISKKIWGVEELYYPASFQVVNRGLTSSDLRAIRVLRKLFEASIQTGNPVIWV</sequence>
<comment type="caution">
    <text evidence="1">The sequence shown here is derived from an EMBL/GenBank/DDBJ whole genome shotgun (WGS) entry which is preliminary data.</text>
</comment>
<dbReference type="RefSeq" id="WP_148450059.1">
    <property type="nucleotide sequence ID" value="NZ_VSDO01000001.1"/>
</dbReference>
<organism evidence="1 2">
    <name type="scientific">Paenibacillus faecis</name>
    <dbReference type="NCBI Taxonomy" id="862114"/>
    <lineage>
        <taxon>Bacteria</taxon>
        <taxon>Bacillati</taxon>
        <taxon>Bacillota</taxon>
        <taxon>Bacilli</taxon>
        <taxon>Bacillales</taxon>
        <taxon>Paenibacillaceae</taxon>
        <taxon>Paenibacillus</taxon>
    </lineage>
</organism>
<dbReference type="EMBL" id="VSDO01000001">
    <property type="protein sequence ID" value="TYA14468.1"/>
    <property type="molecule type" value="Genomic_DNA"/>
</dbReference>
<gene>
    <name evidence="1" type="ORF">FRY98_01920</name>
</gene>
<dbReference type="AlphaFoldDB" id="A0A5D0CXK0"/>
<protein>
    <submittedName>
        <fullName evidence="1">Uncharacterized protein</fullName>
    </submittedName>
</protein>
<evidence type="ECO:0000313" key="2">
    <source>
        <dbReference type="Proteomes" id="UP000325218"/>
    </source>
</evidence>
<name>A0A5D0CXK0_9BACL</name>
<evidence type="ECO:0000313" key="1">
    <source>
        <dbReference type="EMBL" id="TYA14468.1"/>
    </source>
</evidence>
<dbReference type="OrthoDB" id="1454689at2"/>
<keyword evidence="2" id="KW-1185">Reference proteome</keyword>
<reference evidence="1 2" key="1">
    <citation type="submission" date="2019-08" db="EMBL/GenBank/DDBJ databases">
        <title>Genome sequencing of Paenibacillus faecis DSM 23593(T).</title>
        <authorList>
            <person name="Kook J.-K."/>
            <person name="Park S.-N."/>
            <person name="Lim Y.K."/>
        </authorList>
    </citation>
    <scope>NUCLEOTIDE SEQUENCE [LARGE SCALE GENOMIC DNA]</scope>
    <source>
        <strain evidence="1 2">DSM 23593</strain>
    </source>
</reference>
<dbReference type="Proteomes" id="UP000325218">
    <property type="component" value="Unassembled WGS sequence"/>
</dbReference>
<proteinExistence type="predicted"/>
<accession>A0A5D0CXK0</accession>